<dbReference type="EMBL" id="JACIFF010000001">
    <property type="protein sequence ID" value="MBB4077997.1"/>
    <property type="molecule type" value="Genomic_DNA"/>
</dbReference>
<organism evidence="1 2">
    <name type="scientific">Neolewinella aquimaris</name>
    <dbReference type="NCBI Taxonomy" id="1835722"/>
    <lineage>
        <taxon>Bacteria</taxon>
        <taxon>Pseudomonadati</taxon>
        <taxon>Bacteroidota</taxon>
        <taxon>Saprospiria</taxon>
        <taxon>Saprospirales</taxon>
        <taxon>Lewinellaceae</taxon>
        <taxon>Neolewinella</taxon>
    </lineage>
</organism>
<dbReference type="Pfam" id="PF13711">
    <property type="entry name" value="DUF4160"/>
    <property type="match status" value="1"/>
</dbReference>
<dbReference type="AlphaFoldDB" id="A0A840E4H1"/>
<dbReference type="InterPro" id="IPR025427">
    <property type="entry name" value="DUF4160"/>
</dbReference>
<gene>
    <name evidence="1" type="ORF">GGR28_000598</name>
</gene>
<protein>
    <recommendedName>
        <fullName evidence="3">DUF4160 domain-containing protein</fullName>
    </recommendedName>
</protein>
<evidence type="ECO:0000313" key="1">
    <source>
        <dbReference type="EMBL" id="MBB4077997.1"/>
    </source>
</evidence>
<evidence type="ECO:0008006" key="3">
    <source>
        <dbReference type="Google" id="ProtNLM"/>
    </source>
</evidence>
<comment type="caution">
    <text evidence="1">The sequence shown here is derived from an EMBL/GenBank/DDBJ whole genome shotgun (WGS) entry which is preliminary data.</text>
</comment>
<name>A0A840E4H1_9BACT</name>
<dbReference type="RefSeq" id="WP_183494229.1">
    <property type="nucleotide sequence ID" value="NZ_JACIFF010000001.1"/>
</dbReference>
<dbReference type="Proteomes" id="UP000576209">
    <property type="component" value="Unassembled WGS sequence"/>
</dbReference>
<accession>A0A840E4H1</accession>
<keyword evidence="2" id="KW-1185">Reference proteome</keyword>
<sequence>MPTIAQINSIKVYMYFDDHAPPHFHAIYNEYEIQIEIKTLKTLHGSLPKKQYQSVIDWAEKSQDYLNFKWKEFNKQ</sequence>
<proteinExistence type="predicted"/>
<evidence type="ECO:0000313" key="2">
    <source>
        <dbReference type="Proteomes" id="UP000576209"/>
    </source>
</evidence>
<reference evidence="1 2" key="1">
    <citation type="submission" date="2020-08" db="EMBL/GenBank/DDBJ databases">
        <title>Genomic Encyclopedia of Type Strains, Phase IV (KMG-IV): sequencing the most valuable type-strain genomes for metagenomic binning, comparative biology and taxonomic classification.</title>
        <authorList>
            <person name="Goeker M."/>
        </authorList>
    </citation>
    <scope>NUCLEOTIDE SEQUENCE [LARGE SCALE GENOMIC DNA]</scope>
    <source>
        <strain evidence="1 2">DSM 105137</strain>
    </source>
</reference>